<dbReference type="EMBL" id="AAMS01000006">
    <property type="protein sequence ID" value="EAQ06074.1"/>
    <property type="molecule type" value="Genomic_DNA"/>
</dbReference>
<gene>
    <name evidence="1" type="ORF">SKA53_08211</name>
</gene>
<dbReference type="EC" id="2.5.1.61" evidence="1"/>
<evidence type="ECO:0000313" key="1">
    <source>
        <dbReference type="EMBL" id="EAQ06074.1"/>
    </source>
</evidence>
<protein>
    <submittedName>
        <fullName evidence="1">Porphobilinogen deaminase</fullName>
        <ecNumber evidence="1">2.5.1.61</ecNumber>
    </submittedName>
</protein>
<evidence type="ECO:0000313" key="2">
    <source>
        <dbReference type="Proteomes" id="UP000004507"/>
    </source>
</evidence>
<dbReference type="GO" id="GO:0004418">
    <property type="term" value="F:hydroxymethylbilane synthase activity"/>
    <property type="evidence" value="ECO:0007669"/>
    <property type="project" value="UniProtKB-EC"/>
</dbReference>
<accession>A3V758</accession>
<name>A3V758_9RHOB</name>
<reference evidence="1 2" key="1">
    <citation type="submission" date="2006-01" db="EMBL/GenBank/DDBJ databases">
        <authorList>
            <person name="Hagstrom A."/>
            <person name="Ferriera S."/>
            <person name="Johnson J."/>
            <person name="Kravitz S."/>
            <person name="Halpern A."/>
            <person name="Remington K."/>
            <person name="Beeson K."/>
            <person name="Tran B."/>
            <person name="Rogers Y.-H."/>
            <person name="Friedman R."/>
            <person name="Venter J.C."/>
        </authorList>
    </citation>
    <scope>NUCLEOTIDE SEQUENCE [LARGE SCALE GENOMIC DNA]</scope>
    <source>
        <strain evidence="1 2">SKA53</strain>
    </source>
</reference>
<comment type="caution">
    <text evidence="1">The sequence shown here is derived from an EMBL/GenBank/DDBJ whole genome shotgun (WGS) entry which is preliminary data.</text>
</comment>
<dbReference type="AlphaFoldDB" id="A3V758"/>
<keyword evidence="1" id="KW-0808">Transferase</keyword>
<dbReference type="HOGENOM" id="CLU_3382566_0_0_5"/>
<sequence>MIESAGRHCCDAKTDVMQGFGRALFGAMFMPAG</sequence>
<dbReference type="Proteomes" id="UP000004507">
    <property type="component" value="Unassembled WGS sequence"/>
</dbReference>
<keyword evidence="2" id="KW-1185">Reference proteome</keyword>
<organism evidence="1 2">
    <name type="scientific">Yoonia vestfoldensis SKA53</name>
    <dbReference type="NCBI Taxonomy" id="314232"/>
    <lineage>
        <taxon>Bacteria</taxon>
        <taxon>Pseudomonadati</taxon>
        <taxon>Pseudomonadota</taxon>
        <taxon>Alphaproteobacteria</taxon>
        <taxon>Rhodobacterales</taxon>
        <taxon>Paracoccaceae</taxon>
        <taxon>Yoonia</taxon>
    </lineage>
</organism>
<proteinExistence type="predicted"/>